<name>A0A1B6KPC4_9HEMI</name>
<feature type="non-terminal residue" evidence="2">
    <location>
        <position position="1"/>
    </location>
</feature>
<dbReference type="EMBL" id="GEBQ01026913">
    <property type="protein sequence ID" value="JAT13064.1"/>
    <property type="molecule type" value="Transcribed_RNA"/>
</dbReference>
<gene>
    <name evidence="2" type="ORF">g.55099</name>
</gene>
<feature type="compositionally biased region" description="Basic and acidic residues" evidence="1">
    <location>
        <begin position="70"/>
        <end position="79"/>
    </location>
</feature>
<accession>A0A1B6KPC4</accession>
<protein>
    <submittedName>
        <fullName evidence="2">Uncharacterized protein</fullName>
    </submittedName>
</protein>
<dbReference type="AlphaFoldDB" id="A0A1B6KPC4"/>
<reference evidence="2" key="1">
    <citation type="submission" date="2015-11" db="EMBL/GenBank/DDBJ databases">
        <title>De novo transcriptome assembly of four potential Pierce s Disease insect vectors from Arizona vineyards.</title>
        <authorList>
            <person name="Tassone E.E."/>
        </authorList>
    </citation>
    <scope>NUCLEOTIDE SEQUENCE</scope>
</reference>
<feature type="region of interest" description="Disordered" evidence="1">
    <location>
        <begin position="70"/>
        <end position="92"/>
    </location>
</feature>
<proteinExistence type="predicted"/>
<evidence type="ECO:0000313" key="2">
    <source>
        <dbReference type="EMBL" id="JAT13064.1"/>
    </source>
</evidence>
<evidence type="ECO:0000256" key="1">
    <source>
        <dbReference type="SAM" id="MobiDB-lite"/>
    </source>
</evidence>
<organism evidence="2">
    <name type="scientific">Graphocephala atropunctata</name>
    <dbReference type="NCBI Taxonomy" id="36148"/>
    <lineage>
        <taxon>Eukaryota</taxon>
        <taxon>Metazoa</taxon>
        <taxon>Ecdysozoa</taxon>
        <taxon>Arthropoda</taxon>
        <taxon>Hexapoda</taxon>
        <taxon>Insecta</taxon>
        <taxon>Pterygota</taxon>
        <taxon>Neoptera</taxon>
        <taxon>Paraneoptera</taxon>
        <taxon>Hemiptera</taxon>
        <taxon>Auchenorrhyncha</taxon>
        <taxon>Membracoidea</taxon>
        <taxon>Cicadellidae</taxon>
        <taxon>Cicadellinae</taxon>
        <taxon>Cicadellini</taxon>
        <taxon>Graphocephala</taxon>
    </lineage>
</organism>
<sequence>DPQQQELLKKRTKKLKMRKCRSVQTQTADNNVSIIESKLVFFLVTKSKKHKAVQPRTQPADNLEDTAANKEETAKHEDNVQYDVKTQDTSNPVSDIADEWEFFPVTESKNQETVQPQTQPAATERRYPRRSVPVLNYTESELLEDDDYLFCDFCDREYEGDCPEHGAHTIFHDNFRICLVIIYHK</sequence>